<gene>
    <name evidence="2" type="ORF">H8Z82_14285</name>
</gene>
<evidence type="ECO:0000313" key="2">
    <source>
        <dbReference type="EMBL" id="MBC5780795.1"/>
    </source>
</evidence>
<protein>
    <submittedName>
        <fullName evidence="2">Uncharacterized protein</fullName>
    </submittedName>
</protein>
<keyword evidence="3" id="KW-1185">Reference proteome</keyword>
<keyword evidence="1" id="KW-0732">Signal</keyword>
<dbReference type="Proteomes" id="UP000649826">
    <property type="component" value="Unassembled WGS sequence"/>
</dbReference>
<evidence type="ECO:0000256" key="1">
    <source>
        <dbReference type="SAM" id="SignalP"/>
    </source>
</evidence>
<feature type="chain" id="PRO_5045085622" evidence="1">
    <location>
        <begin position="26"/>
        <end position="80"/>
    </location>
</feature>
<reference evidence="2 3" key="1">
    <citation type="submission" date="2020-08" db="EMBL/GenBank/DDBJ databases">
        <title>Genome public.</title>
        <authorList>
            <person name="Liu C."/>
            <person name="Sun Q."/>
        </authorList>
    </citation>
    <scope>NUCLEOTIDE SEQUENCE [LARGE SCALE GENOMIC DNA]</scope>
    <source>
        <strain evidence="2 3">M29</strain>
    </source>
</reference>
<feature type="signal peptide" evidence="1">
    <location>
        <begin position="1"/>
        <end position="25"/>
    </location>
</feature>
<comment type="caution">
    <text evidence="2">The sequence shown here is derived from an EMBL/GenBank/DDBJ whole genome shotgun (WGS) entry which is preliminary data.</text>
</comment>
<sequence>MEKKRQRRLVLSLAAGLVGAFLVNAVPERTEYTENIYREQAQITAWWGSLYPKFCFAEKPENTKEKVKISFWLAQVLDWC</sequence>
<dbReference type="EMBL" id="JACOQG010000030">
    <property type="protein sequence ID" value="MBC5780795.1"/>
    <property type="molecule type" value="Genomic_DNA"/>
</dbReference>
<dbReference type="RefSeq" id="WP_019160420.1">
    <property type="nucleotide sequence ID" value="NZ_JACOQG010000030.1"/>
</dbReference>
<proteinExistence type="predicted"/>
<organism evidence="2 3">
    <name type="scientific">Blautia difficilis</name>
    <dbReference type="NCBI Taxonomy" id="2763027"/>
    <lineage>
        <taxon>Bacteria</taxon>
        <taxon>Bacillati</taxon>
        <taxon>Bacillota</taxon>
        <taxon>Clostridia</taxon>
        <taxon>Lachnospirales</taxon>
        <taxon>Lachnospiraceae</taxon>
        <taxon>Blautia</taxon>
    </lineage>
</organism>
<evidence type="ECO:0000313" key="3">
    <source>
        <dbReference type="Proteomes" id="UP000649826"/>
    </source>
</evidence>
<accession>A0ABR7IL90</accession>
<name>A0ABR7IL90_9FIRM</name>